<protein>
    <submittedName>
        <fullName evidence="1">Uncharacterized protein</fullName>
    </submittedName>
</protein>
<gene>
    <name evidence="1" type="ORF">ACFSQ3_14680</name>
</gene>
<comment type="caution">
    <text evidence="1">The sequence shown here is derived from an EMBL/GenBank/DDBJ whole genome shotgun (WGS) entry which is preliminary data.</text>
</comment>
<dbReference type="Proteomes" id="UP001597393">
    <property type="component" value="Unassembled WGS sequence"/>
</dbReference>
<sequence>MNEDLEKVCTGVESALAIKQSDFGLVSTHYFELLDHGEVDEIDLYIAFKKMEKFVETILPFIKDRIDETKLRDGYNKHFINLSTRAGKPTYDFSRCGDSEYEMLIEQKKEIDALVKGKENFLKAITKEFTDEDTGEVIKAPLKKQGVNLVLTYVKQKADA</sequence>
<keyword evidence="2" id="KW-1185">Reference proteome</keyword>
<evidence type="ECO:0000313" key="2">
    <source>
        <dbReference type="Proteomes" id="UP001597393"/>
    </source>
</evidence>
<dbReference type="RefSeq" id="WP_380870341.1">
    <property type="nucleotide sequence ID" value="NZ_JBHUMA010000009.1"/>
</dbReference>
<organism evidence="1 2">
    <name type="scientific">Sphingobacterium corticis</name>
    <dbReference type="NCBI Taxonomy" id="1812823"/>
    <lineage>
        <taxon>Bacteria</taxon>
        <taxon>Pseudomonadati</taxon>
        <taxon>Bacteroidota</taxon>
        <taxon>Sphingobacteriia</taxon>
        <taxon>Sphingobacteriales</taxon>
        <taxon>Sphingobacteriaceae</taxon>
        <taxon>Sphingobacterium</taxon>
    </lineage>
</organism>
<dbReference type="EMBL" id="JBHUMA010000009">
    <property type="protein sequence ID" value="MFD2600201.1"/>
    <property type="molecule type" value="Genomic_DNA"/>
</dbReference>
<reference evidence="2" key="1">
    <citation type="journal article" date="2019" name="Int. J. Syst. Evol. Microbiol.">
        <title>The Global Catalogue of Microorganisms (GCM) 10K type strain sequencing project: providing services to taxonomists for standard genome sequencing and annotation.</title>
        <authorList>
            <consortium name="The Broad Institute Genomics Platform"/>
            <consortium name="The Broad Institute Genome Sequencing Center for Infectious Disease"/>
            <person name="Wu L."/>
            <person name="Ma J."/>
        </authorList>
    </citation>
    <scope>NUCLEOTIDE SEQUENCE [LARGE SCALE GENOMIC DNA]</scope>
    <source>
        <strain evidence="2">KCTC 42248</strain>
    </source>
</reference>
<evidence type="ECO:0000313" key="1">
    <source>
        <dbReference type="EMBL" id="MFD2600201.1"/>
    </source>
</evidence>
<accession>A0ABW5NM52</accession>
<name>A0ABW5NM52_9SPHI</name>
<proteinExistence type="predicted"/>